<feature type="transmembrane region" description="Helical" evidence="14">
    <location>
        <begin position="177"/>
        <end position="199"/>
    </location>
</feature>
<feature type="transmembrane region" description="Helical" evidence="14">
    <location>
        <begin position="266"/>
        <end position="287"/>
    </location>
</feature>
<evidence type="ECO:0000313" key="15">
    <source>
        <dbReference type="EMBL" id="GAA4813286.1"/>
    </source>
</evidence>
<dbReference type="InterPro" id="IPR050277">
    <property type="entry name" value="Sodium:Solute_Symporter"/>
</dbReference>
<feature type="transmembrane region" description="Helical" evidence="14">
    <location>
        <begin position="412"/>
        <end position="431"/>
    </location>
</feature>
<sequence>MKLLHTADIFIIALYLVTIVVIGLVLKKRAQRSKEDYLLGGNRIPWYMLGLSNASGMFDISGTIWLVTLMFVYGLKSAWIPWLWPIFNQVFLMVYLSKWLRRSGATTGAEWIGTRFGFEKGARLSHVIVVIFALVLCLGFLAYGFIGLGKFVEIFIPWEVTSNYVPFYVSPEFVPHFYGILFTLFAVFYSLLGGMSGIVWADVVQFAIMTVAAVVIGYLGFVAVGNYGLNVPDGWMSPFFGWELNLDWATIIPEVNEKIKDDGFCLFTIFFMLMVFKGILVSLAGPAPNYDMQKILSTKSPSEASKMSGFVSVVLMPVRYLMIAGFGALALIFYEKLDLIDTTGNVDFELILPNAIMEFVPIGLTGLLLAGLISAFMSTFAGTLNAAQAYIVNDIYLKYKNKDASSKQINNMNYLTGIAVVVVSIILGLFAEDVNSVLQWIVSVLYGSYVGANILKWHWWRFNGEGFFWGMVAGLVAAVIIPKLFPDVLSLYLFPVLLIISMVGCILGTYSAPPTDEKVLKAFYTNVRPWGFWKPVHNKILKEGIIIKKNNDFGIDMFNVFVGIIAQTVLVLLPMYIIFRQTTPIFVSLLIITACIFLLKKYWWNALNKKLD</sequence>
<evidence type="ECO:0000313" key="16">
    <source>
        <dbReference type="Proteomes" id="UP001501433"/>
    </source>
</evidence>
<accession>A0ABP9CKN9</accession>
<evidence type="ECO:0000256" key="12">
    <source>
        <dbReference type="ARBA" id="ARBA00033708"/>
    </source>
</evidence>
<comment type="subcellular location">
    <subcellularLocation>
        <location evidence="1">Cell membrane</location>
        <topology evidence="1">Multi-pass membrane protein</topology>
    </subcellularLocation>
</comment>
<organism evidence="15 16">
    <name type="scientific">Litoribaculum gwangyangense</name>
    <dbReference type="NCBI Taxonomy" id="1130722"/>
    <lineage>
        <taxon>Bacteria</taxon>
        <taxon>Pseudomonadati</taxon>
        <taxon>Bacteroidota</taxon>
        <taxon>Flavobacteriia</taxon>
        <taxon>Flavobacteriales</taxon>
        <taxon>Flavobacteriaceae</taxon>
        <taxon>Litoribaculum</taxon>
    </lineage>
</organism>
<feature type="transmembrane region" description="Helical" evidence="14">
    <location>
        <begin position="491"/>
        <end position="512"/>
    </location>
</feature>
<feature type="transmembrane region" description="Helical" evidence="14">
    <location>
        <begin position="585"/>
        <end position="603"/>
    </location>
</feature>
<feature type="transmembrane region" description="Helical" evidence="14">
    <location>
        <begin position="367"/>
        <end position="391"/>
    </location>
</feature>
<feature type="transmembrane region" description="Helical" evidence="14">
    <location>
        <begin position="558"/>
        <end position="579"/>
    </location>
</feature>
<evidence type="ECO:0000256" key="9">
    <source>
        <dbReference type="ARBA" id="ARBA00023065"/>
    </source>
</evidence>
<evidence type="ECO:0000256" key="7">
    <source>
        <dbReference type="ARBA" id="ARBA00022989"/>
    </source>
</evidence>
<dbReference type="InterPro" id="IPR038377">
    <property type="entry name" value="Na/Glc_symporter_sf"/>
</dbReference>
<name>A0ABP9CKN9_9FLAO</name>
<keyword evidence="8" id="KW-0915">Sodium</keyword>
<comment type="catalytic activity">
    <reaction evidence="12">
        <text>L-proline(in) + Na(+)(in) = L-proline(out) + Na(+)(out)</text>
        <dbReference type="Rhea" id="RHEA:28967"/>
        <dbReference type="ChEBI" id="CHEBI:29101"/>
        <dbReference type="ChEBI" id="CHEBI:60039"/>
    </reaction>
</comment>
<evidence type="ECO:0000256" key="1">
    <source>
        <dbReference type="ARBA" id="ARBA00004651"/>
    </source>
</evidence>
<reference evidence="16" key="1">
    <citation type="journal article" date="2019" name="Int. J. Syst. Evol. Microbiol.">
        <title>The Global Catalogue of Microorganisms (GCM) 10K type strain sequencing project: providing services to taxonomists for standard genome sequencing and annotation.</title>
        <authorList>
            <consortium name="The Broad Institute Genomics Platform"/>
            <consortium name="The Broad Institute Genome Sequencing Center for Infectious Disease"/>
            <person name="Wu L."/>
            <person name="Ma J."/>
        </authorList>
    </citation>
    <scope>NUCLEOTIDE SEQUENCE [LARGE SCALE GENOMIC DNA]</scope>
    <source>
        <strain evidence="16">JCM 18325</strain>
    </source>
</reference>
<feature type="transmembrane region" description="Helical" evidence="14">
    <location>
        <begin position="206"/>
        <end position="229"/>
    </location>
</feature>
<comment type="similarity">
    <text evidence="2 13">Belongs to the sodium:solute symporter (SSF) (TC 2.A.21) family.</text>
</comment>
<evidence type="ECO:0000256" key="14">
    <source>
        <dbReference type="SAM" id="Phobius"/>
    </source>
</evidence>
<keyword evidence="16" id="KW-1185">Reference proteome</keyword>
<evidence type="ECO:0000256" key="2">
    <source>
        <dbReference type="ARBA" id="ARBA00006434"/>
    </source>
</evidence>
<feature type="transmembrane region" description="Helical" evidence="14">
    <location>
        <begin position="79"/>
        <end position="96"/>
    </location>
</feature>
<evidence type="ECO:0000256" key="13">
    <source>
        <dbReference type="RuleBase" id="RU362091"/>
    </source>
</evidence>
<keyword evidence="7 14" id="KW-1133">Transmembrane helix</keyword>
<evidence type="ECO:0000256" key="3">
    <source>
        <dbReference type="ARBA" id="ARBA00022448"/>
    </source>
</evidence>
<keyword evidence="3" id="KW-0813">Transport</keyword>
<keyword evidence="11" id="KW-0739">Sodium transport</keyword>
<feature type="transmembrane region" description="Helical" evidence="14">
    <location>
        <begin position="437"/>
        <end position="455"/>
    </location>
</feature>
<proteinExistence type="inferred from homology"/>
<feature type="transmembrane region" description="Helical" evidence="14">
    <location>
        <begin position="124"/>
        <end position="146"/>
    </location>
</feature>
<feature type="transmembrane region" description="Helical" evidence="14">
    <location>
        <begin position="467"/>
        <end position="485"/>
    </location>
</feature>
<keyword evidence="6" id="KW-0769">Symport</keyword>
<evidence type="ECO:0000256" key="11">
    <source>
        <dbReference type="ARBA" id="ARBA00023201"/>
    </source>
</evidence>
<keyword evidence="9" id="KW-0406">Ion transport</keyword>
<protein>
    <submittedName>
        <fullName evidence="15">Na+:solute symporter</fullName>
    </submittedName>
</protein>
<dbReference type="PANTHER" id="PTHR48086:SF3">
    <property type="entry name" value="SODIUM_PROLINE SYMPORTER"/>
    <property type="match status" value="1"/>
</dbReference>
<evidence type="ECO:0000256" key="10">
    <source>
        <dbReference type="ARBA" id="ARBA00023136"/>
    </source>
</evidence>
<dbReference type="Proteomes" id="UP001501433">
    <property type="component" value="Unassembled WGS sequence"/>
</dbReference>
<gene>
    <name evidence="15" type="ORF">GCM10023330_21170</name>
</gene>
<keyword evidence="5 14" id="KW-0812">Transmembrane</keyword>
<evidence type="ECO:0000256" key="5">
    <source>
        <dbReference type="ARBA" id="ARBA00022692"/>
    </source>
</evidence>
<dbReference type="PANTHER" id="PTHR48086">
    <property type="entry name" value="SODIUM/PROLINE SYMPORTER-RELATED"/>
    <property type="match status" value="1"/>
</dbReference>
<keyword evidence="4" id="KW-1003">Cell membrane</keyword>
<feature type="transmembrane region" description="Helical" evidence="14">
    <location>
        <begin position="46"/>
        <end position="73"/>
    </location>
</feature>
<keyword evidence="10 14" id="KW-0472">Membrane</keyword>
<dbReference type="PROSITE" id="PS50283">
    <property type="entry name" value="NA_SOLUT_SYMP_3"/>
    <property type="match status" value="1"/>
</dbReference>
<evidence type="ECO:0000256" key="8">
    <source>
        <dbReference type="ARBA" id="ARBA00023053"/>
    </source>
</evidence>
<feature type="transmembrane region" description="Helical" evidence="14">
    <location>
        <begin position="308"/>
        <end position="334"/>
    </location>
</feature>
<dbReference type="Gene3D" id="1.20.1730.10">
    <property type="entry name" value="Sodium/glucose cotransporter"/>
    <property type="match status" value="1"/>
</dbReference>
<feature type="transmembrane region" description="Helical" evidence="14">
    <location>
        <begin position="6"/>
        <end position="26"/>
    </location>
</feature>
<evidence type="ECO:0000256" key="6">
    <source>
        <dbReference type="ARBA" id="ARBA00022847"/>
    </source>
</evidence>
<dbReference type="InterPro" id="IPR001734">
    <property type="entry name" value="Na/solute_symporter"/>
</dbReference>
<dbReference type="EMBL" id="BAABJW010000003">
    <property type="protein sequence ID" value="GAA4813286.1"/>
    <property type="molecule type" value="Genomic_DNA"/>
</dbReference>
<evidence type="ECO:0000256" key="4">
    <source>
        <dbReference type="ARBA" id="ARBA00022475"/>
    </source>
</evidence>
<dbReference type="CDD" id="cd11477">
    <property type="entry name" value="SLC5sbd_u1"/>
    <property type="match status" value="1"/>
</dbReference>
<dbReference type="Pfam" id="PF00474">
    <property type="entry name" value="SSF"/>
    <property type="match status" value="1"/>
</dbReference>
<dbReference type="RefSeq" id="WP_345276943.1">
    <property type="nucleotide sequence ID" value="NZ_BAABJW010000003.1"/>
</dbReference>
<comment type="caution">
    <text evidence="15">The sequence shown here is derived from an EMBL/GenBank/DDBJ whole genome shotgun (WGS) entry which is preliminary data.</text>
</comment>